<dbReference type="Gene3D" id="2.40.380.10">
    <property type="entry name" value="FomD-like"/>
    <property type="match status" value="1"/>
</dbReference>
<dbReference type="PANTHER" id="PTHR41271:SF1">
    <property type="entry name" value="DUF402 DOMAIN-CONTAINING PROTEIN"/>
    <property type="match status" value="1"/>
</dbReference>
<evidence type="ECO:0000313" key="2">
    <source>
        <dbReference type="EMBL" id="QAA31578.1"/>
    </source>
</evidence>
<gene>
    <name evidence="2" type="ORF">C1I91_07940</name>
</gene>
<dbReference type="SUPFAM" id="SSF159234">
    <property type="entry name" value="FomD-like"/>
    <property type="match status" value="1"/>
</dbReference>
<dbReference type="AlphaFoldDB" id="A0A410DR95"/>
<organism evidence="2 3">
    <name type="scientific">Clostridium manihotivorum</name>
    <dbReference type="NCBI Taxonomy" id="2320868"/>
    <lineage>
        <taxon>Bacteria</taxon>
        <taxon>Bacillati</taxon>
        <taxon>Bacillota</taxon>
        <taxon>Clostridia</taxon>
        <taxon>Eubacteriales</taxon>
        <taxon>Clostridiaceae</taxon>
        <taxon>Clostridium</taxon>
    </lineage>
</organism>
<dbReference type="Proteomes" id="UP000286268">
    <property type="component" value="Chromosome"/>
</dbReference>
<dbReference type="RefSeq" id="WP_128212390.1">
    <property type="nucleotide sequence ID" value="NZ_CP025746.1"/>
</dbReference>
<evidence type="ECO:0000313" key="3">
    <source>
        <dbReference type="Proteomes" id="UP000286268"/>
    </source>
</evidence>
<reference evidence="2 3" key="1">
    <citation type="submission" date="2018-01" db="EMBL/GenBank/DDBJ databases">
        <title>Genome Sequencing and Assembly of Anaerobacter polyendosporus strain CT4.</title>
        <authorList>
            <person name="Tachaapaikoon C."/>
            <person name="Sutheeworapong S."/>
            <person name="Jenjaroenpun P."/>
            <person name="Wongsurawat T."/>
            <person name="Nookeaw I."/>
            <person name="Cheawchanlertfa P."/>
            <person name="Kosugi A."/>
            <person name="Cheevadhanarak S."/>
            <person name="Ratanakhanokchai K."/>
        </authorList>
    </citation>
    <scope>NUCLEOTIDE SEQUENCE [LARGE SCALE GENOMIC DNA]</scope>
    <source>
        <strain evidence="2 3">CT4</strain>
    </source>
</reference>
<dbReference type="InterPro" id="IPR007295">
    <property type="entry name" value="DUF402"/>
</dbReference>
<sequence>MKRKFIDRSSWSRVDKSTSKTIYIENDEFKGYVYYILCEKVNSCLEVDMQGKKVHLLDDGYKWLQILPLDKRYSITTMINDKDEIVQWYFDITKKNGIDEEGKVYYDDMYLDVVALPSSEIILLDEDELEEALENSLISKEDYDLAYSDAKEIISGLASNVENLKILTTKFLKEVTVK</sequence>
<evidence type="ECO:0000259" key="1">
    <source>
        <dbReference type="Pfam" id="PF04167"/>
    </source>
</evidence>
<dbReference type="EMBL" id="CP025746">
    <property type="protein sequence ID" value="QAA31578.1"/>
    <property type="molecule type" value="Genomic_DNA"/>
</dbReference>
<name>A0A410DR95_9CLOT</name>
<proteinExistence type="predicted"/>
<protein>
    <submittedName>
        <fullName evidence="2">DUF402 domain-containing protein</fullName>
    </submittedName>
</protein>
<dbReference type="Pfam" id="PF04167">
    <property type="entry name" value="DUF402"/>
    <property type="match status" value="1"/>
</dbReference>
<dbReference type="InterPro" id="IPR035930">
    <property type="entry name" value="FomD-like_sf"/>
</dbReference>
<accession>A0A410DR95</accession>
<dbReference type="KEGG" id="cmah:C1I91_07940"/>
<dbReference type="OrthoDB" id="2002222at2"/>
<keyword evidence="3" id="KW-1185">Reference proteome</keyword>
<feature type="domain" description="DUF402" evidence="1">
    <location>
        <begin position="64"/>
        <end position="160"/>
    </location>
</feature>
<dbReference type="PANTHER" id="PTHR41271">
    <property type="entry name" value="DUF402 DOMAIN-CONTAINING PROTEIN"/>
    <property type="match status" value="1"/>
</dbReference>